<organism evidence="1 2">
    <name type="scientific">Trichomalopsis sarcophagae</name>
    <dbReference type="NCBI Taxonomy" id="543379"/>
    <lineage>
        <taxon>Eukaryota</taxon>
        <taxon>Metazoa</taxon>
        <taxon>Ecdysozoa</taxon>
        <taxon>Arthropoda</taxon>
        <taxon>Hexapoda</taxon>
        <taxon>Insecta</taxon>
        <taxon>Pterygota</taxon>
        <taxon>Neoptera</taxon>
        <taxon>Endopterygota</taxon>
        <taxon>Hymenoptera</taxon>
        <taxon>Apocrita</taxon>
        <taxon>Proctotrupomorpha</taxon>
        <taxon>Chalcidoidea</taxon>
        <taxon>Pteromalidae</taxon>
        <taxon>Pteromalinae</taxon>
        <taxon>Trichomalopsis</taxon>
    </lineage>
</organism>
<feature type="non-terminal residue" evidence="1">
    <location>
        <position position="1"/>
    </location>
</feature>
<name>A0A232FDP1_9HYME</name>
<sequence length="54" mass="6181">QTKYWKAASPENRFGKQLLQKIFSEGNPSESLEKLLLQKTRQKAATSESVLESR</sequence>
<accession>A0A232FDP1</accession>
<reference evidence="1 2" key="1">
    <citation type="journal article" date="2017" name="Curr. Biol.">
        <title>The Evolution of Venom by Co-option of Single-Copy Genes.</title>
        <authorList>
            <person name="Martinson E.O."/>
            <person name="Mrinalini"/>
            <person name="Kelkar Y.D."/>
            <person name="Chang C.H."/>
            <person name="Werren J.H."/>
        </authorList>
    </citation>
    <scope>NUCLEOTIDE SEQUENCE [LARGE SCALE GENOMIC DNA]</scope>
    <source>
        <strain evidence="1 2">Alberta</strain>
        <tissue evidence="1">Whole body</tissue>
    </source>
</reference>
<keyword evidence="2" id="KW-1185">Reference proteome</keyword>
<protein>
    <submittedName>
        <fullName evidence="1">Uncharacterized protein</fullName>
    </submittedName>
</protein>
<dbReference type="Proteomes" id="UP000215335">
    <property type="component" value="Unassembled WGS sequence"/>
</dbReference>
<gene>
    <name evidence="1" type="ORF">TSAR_005932</name>
</gene>
<comment type="caution">
    <text evidence="1">The sequence shown here is derived from an EMBL/GenBank/DDBJ whole genome shotgun (WGS) entry which is preliminary data.</text>
</comment>
<evidence type="ECO:0000313" key="2">
    <source>
        <dbReference type="Proteomes" id="UP000215335"/>
    </source>
</evidence>
<dbReference type="AlphaFoldDB" id="A0A232FDP1"/>
<dbReference type="EMBL" id="NNAY01000407">
    <property type="protein sequence ID" value="OXU28613.1"/>
    <property type="molecule type" value="Genomic_DNA"/>
</dbReference>
<proteinExistence type="predicted"/>
<evidence type="ECO:0000313" key="1">
    <source>
        <dbReference type="EMBL" id="OXU28613.1"/>
    </source>
</evidence>